<feature type="transmembrane region" description="Helical" evidence="2">
    <location>
        <begin position="494"/>
        <end position="515"/>
    </location>
</feature>
<feature type="transmembrane region" description="Helical" evidence="2">
    <location>
        <begin position="313"/>
        <end position="333"/>
    </location>
</feature>
<keyword evidence="4" id="KW-0808">Transferase</keyword>
<protein>
    <submittedName>
        <fullName evidence="4">Glycosyl transferase</fullName>
    </submittedName>
</protein>
<feature type="transmembrane region" description="Helical" evidence="2">
    <location>
        <begin position="599"/>
        <end position="616"/>
    </location>
</feature>
<feature type="transmembrane region" description="Helical" evidence="2">
    <location>
        <begin position="128"/>
        <end position="148"/>
    </location>
</feature>
<feature type="transmembrane region" description="Helical" evidence="2">
    <location>
        <begin position="569"/>
        <end position="592"/>
    </location>
</feature>
<feature type="transmembrane region" description="Helical" evidence="2">
    <location>
        <begin position="429"/>
        <end position="448"/>
    </location>
</feature>
<reference evidence="5" key="1">
    <citation type="submission" date="2017-08" db="EMBL/GenBank/DDBJ databases">
        <authorList>
            <person name="Grouzdev D.S."/>
            <person name="Gaisin V.A."/>
            <person name="Rysina M.S."/>
            <person name="Gorlenko V.M."/>
        </authorList>
    </citation>
    <scope>NUCLEOTIDE SEQUENCE [LARGE SCALE GENOMIC DNA]</scope>
    <source>
        <strain evidence="5">Kir15-3F</strain>
    </source>
</reference>
<accession>A0A2A6RNP9</accession>
<dbReference type="InterPro" id="IPR038731">
    <property type="entry name" value="RgtA/B/C-like"/>
</dbReference>
<dbReference type="EMBL" id="NQWI01000008">
    <property type="protein sequence ID" value="PDW04546.1"/>
    <property type="molecule type" value="Genomic_DNA"/>
</dbReference>
<dbReference type="OrthoDB" id="134672at2"/>
<proteinExistence type="predicted"/>
<comment type="caution">
    <text evidence="4">The sequence shown here is derived from an EMBL/GenBank/DDBJ whole genome shotgun (WGS) entry which is preliminary data.</text>
</comment>
<dbReference type="Proteomes" id="UP000220527">
    <property type="component" value="Unassembled WGS sequence"/>
</dbReference>
<feature type="transmembrane region" description="Helical" evidence="2">
    <location>
        <begin position="102"/>
        <end position="121"/>
    </location>
</feature>
<feature type="transmembrane region" description="Helical" evidence="2">
    <location>
        <begin position="536"/>
        <end position="557"/>
    </location>
</feature>
<organism evidence="4 5">
    <name type="scientific">Candidatus Viridilinea mediisalina</name>
    <dbReference type="NCBI Taxonomy" id="2024553"/>
    <lineage>
        <taxon>Bacteria</taxon>
        <taxon>Bacillati</taxon>
        <taxon>Chloroflexota</taxon>
        <taxon>Chloroflexia</taxon>
        <taxon>Chloroflexales</taxon>
        <taxon>Chloroflexineae</taxon>
        <taxon>Oscillochloridaceae</taxon>
        <taxon>Candidatus Viridilinea</taxon>
    </lineage>
</organism>
<gene>
    <name evidence="4" type="ORF">CJ255_03265</name>
</gene>
<keyword evidence="2" id="KW-0472">Membrane</keyword>
<dbReference type="AlphaFoldDB" id="A0A2A6RNP9"/>
<evidence type="ECO:0000256" key="1">
    <source>
        <dbReference type="SAM" id="MobiDB-lite"/>
    </source>
</evidence>
<evidence type="ECO:0000256" key="2">
    <source>
        <dbReference type="SAM" id="Phobius"/>
    </source>
</evidence>
<feature type="region of interest" description="Disordered" evidence="1">
    <location>
        <begin position="1"/>
        <end position="20"/>
    </location>
</feature>
<sequence length="807" mass="90354">MTTFDLSQRQLDAAPPDSVDQAHPWSLTVEQLAYLALGVLALIAHLWALGDRALHHDETLHASYSWFLFVGRGYIHDPLLHGPLLYYLGALGYFLFGDNDFTARLMPALAGTALTLLPYLLRRELGRPAALIAAVYLLISPVALYVGRFFRHDIYSVVCELLVFVAIVRYVSSRQLRWLLVGSTAFGLMFVNLETSYLFLLIMAAPLAIAFLWQVYKPGIPLVLLLGVMGAALIFVLPGKAKVDGAHNALRDPETGAMQIERPGFLGWAPLPTDDNGYALRVRNRADNDGGRSLLENLGLYLGEVWKFFGHPAIMLAMGLTLGTITLLIHLIWRRSNADGVTPWQVACERQVPAAIAFGSLGQGWRWFYALSIFLAIYLIFFSAFFTNMIGMVSGVTGSFLYWLAQHNVERGGQPGHYYLFLLAVYEPLLLLFVAIGLGFVAYDLLGLRRSVEAEAEQGQTEDPFHRTFCIPFLAWWGLASLGIYTWAGEKMPWLTIHISLPFTLLAAWALQRIIWGARPAPDGPGQAPQISAGVWALYGSLFAIVIGLGFALMSAVVDFPDAATVMPYLTPALIVLATVALIFLLTLSAGFRYSFRPALILLTVCMVFTLSLYTVRNSVRLAFVHGDVPVEPLVYTQTSPDVMRIVRRIEEASIRRGHGLAMPVIYDNETVWTWYLRNFNNAERSSGQLLAPPDAEVMAVVMLQENLDRHPENRRHLEEFVIQRYPLRWWFPEDEIYRLRPNWREVPLTQTSLLGQFLRAPLEREVGERMWRFLLFRDPGAPLGSTDMIIAVRPSIADQIGLGLGE</sequence>
<evidence type="ECO:0000313" key="5">
    <source>
        <dbReference type="Proteomes" id="UP000220527"/>
    </source>
</evidence>
<feature type="domain" description="Glycosyltransferase RgtA/B/C/D-like" evidence="3">
    <location>
        <begin position="81"/>
        <end position="229"/>
    </location>
</feature>
<dbReference type="PANTHER" id="PTHR41710:SF2">
    <property type="entry name" value="GLYCOSYL TRANSFERASE FAMILY 39_83 DOMAIN-CONTAINING PROTEIN"/>
    <property type="match status" value="1"/>
</dbReference>
<evidence type="ECO:0000259" key="3">
    <source>
        <dbReference type="Pfam" id="PF13231"/>
    </source>
</evidence>
<keyword evidence="2" id="KW-1133">Transmembrane helix</keyword>
<dbReference type="InterPro" id="IPR019962">
    <property type="entry name" value="CHP03663"/>
</dbReference>
<feature type="transmembrane region" description="Helical" evidence="2">
    <location>
        <begin position="79"/>
        <end position="96"/>
    </location>
</feature>
<feature type="compositionally biased region" description="Polar residues" evidence="1">
    <location>
        <begin position="1"/>
        <end position="10"/>
    </location>
</feature>
<dbReference type="Pfam" id="PF13231">
    <property type="entry name" value="PMT_2"/>
    <property type="match status" value="1"/>
</dbReference>
<feature type="transmembrane region" description="Helical" evidence="2">
    <location>
        <begin position="154"/>
        <end position="172"/>
    </location>
</feature>
<keyword evidence="5" id="KW-1185">Reference proteome</keyword>
<evidence type="ECO:0000313" key="4">
    <source>
        <dbReference type="EMBL" id="PDW04546.1"/>
    </source>
</evidence>
<dbReference type="RefSeq" id="WP_097642669.1">
    <property type="nucleotide sequence ID" value="NZ_NQWI01000008.1"/>
</dbReference>
<dbReference type="GO" id="GO:0016740">
    <property type="term" value="F:transferase activity"/>
    <property type="evidence" value="ECO:0007669"/>
    <property type="project" value="UniProtKB-KW"/>
</dbReference>
<feature type="transmembrane region" description="Helical" evidence="2">
    <location>
        <begin position="219"/>
        <end position="237"/>
    </location>
</feature>
<name>A0A2A6RNP9_9CHLR</name>
<feature type="transmembrane region" description="Helical" evidence="2">
    <location>
        <begin position="469"/>
        <end position="488"/>
    </location>
</feature>
<keyword evidence="2" id="KW-0812">Transmembrane</keyword>
<feature type="transmembrane region" description="Helical" evidence="2">
    <location>
        <begin position="367"/>
        <end position="386"/>
    </location>
</feature>
<feature type="transmembrane region" description="Helical" evidence="2">
    <location>
        <begin position="32"/>
        <end position="50"/>
    </location>
</feature>
<dbReference type="NCBIfam" id="TIGR03663">
    <property type="entry name" value="flippase activity-associated protein Agl23"/>
    <property type="match status" value="1"/>
</dbReference>
<dbReference type="PANTHER" id="PTHR41710">
    <property type="entry name" value="GLYCOSYL TRANSFERASE, FAMILY 39"/>
    <property type="match status" value="1"/>
</dbReference>
<feature type="transmembrane region" description="Helical" evidence="2">
    <location>
        <begin position="184"/>
        <end position="213"/>
    </location>
</feature>